<protein>
    <submittedName>
        <fullName evidence="1">Uncharacterized protein</fullName>
    </submittedName>
</protein>
<evidence type="ECO:0000313" key="1">
    <source>
        <dbReference type="EMBL" id="MBE6504507.1"/>
    </source>
</evidence>
<organism evidence="1 2">
    <name type="scientific">Methanobrevibacter millerae</name>
    <dbReference type="NCBI Taxonomy" id="230361"/>
    <lineage>
        <taxon>Archaea</taxon>
        <taxon>Methanobacteriati</taxon>
        <taxon>Methanobacteriota</taxon>
        <taxon>Methanomada group</taxon>
        <taxon>Methanobacteria</taxon>
        <taxon>Methanobacteriales</taxon>
        <taxon>Methanobacteriaceae</taxon>
        <taxon>Methanobrevibacter</taxon>
    </lineage>
</organism>
<dbReference type="Proteomes" id="UP000762703">
    <property type="component" value="Unassembled WGS sequence"/>
</dbReference>
<dbReference type="RefSeq" id="WP_303736156.1">
    <property type="nucleotide sequence ID" value="NZ_SUTE01000015.1"/>
</dbReference>
<dbReference type="EMBL" id="SUTE01000015">
    <property type="protein sequence ID" value="MBE6504507.1"/>
    <property type="molecule type" value="Genomic_DNA"/>
</dbReference>
<comment type="caution">
    <text evidence="1">The sequence shown here is derived from an EMBL/GenBank/DDBJ whole genome shotgun (WGS) entry which is preliminary data.</text>
</comment>
<evidence type="ECO:0000313" key="2">
    <source>
        <dbReference type="Proteomes" id="UP000762703"/>
    </source>
</evidence>
<proteinExistence type="predicted"/>
<dbReference type="AlphaFoldDB" id="A0A8T3V9U9"/>
<reference evidence="1" key="1">
    <citation type="submission" date="2019-04" db="EMBL/GenBank/DDBJ databases">
        <title>Evolution of Biomass-Degrading Anaerobic Consortia Revealed by Metagenomics.</title>
        <authorList>
            <person name="Peng X."/>
        </authorList>
    </citation>
    <scope>NUCLEOTIDE SEQUENCE</scope>
    <source>
        <strain evidence="1">SIG12</strain>
    </source>
</reference>
<sequence length="88" mass="9698">MNIKTILVLIVLASILSFSIVSAYENVENNSNGINDGGISVSSSHEILHKLHNTYSHGPNSNENNETHVINSPQDLIVMGYLFEFDLI</sequence>
<accession>A0A8T3V9U9</accession>
<gene>
    <name evidence="1" type="ORF">E7Z73_02010</name>
</gene>
<name>A0A8T3V9U9_9EURY</name>